<evidence type="ECO:0000313" key="1">
    <source>
        <dbReference type="EMBL" id="KAI8553587.1"/>
    </source>
</evidence>
<dbReference type="EMBL" id="CM046392">
    <property type="protein sequence ID" value="KAI8553587.1"/>
    <property type="molecule type" value="Genomic_DNA"/>
</dbReference>
<reference evidence="1" key="1">
    <citation type="submission" date="2022-02" db="EMBL/GenBank/DDBJ databases">
        <title>Plant Genome Project.</title>
        <authorList>
            <person name="Zhang R.-G."/>
        </authorList>
    </citation>
    <scope>NUCLEOTIDE SEQUENCE</scope>
    <source>
        <strain evidence="1">AT1</strain>
    </source>
</reference>
<proteinExistence type="predicted"/>
<sequence>MASSSPTSRRTRKPLYYPTVVILDDVVSPTTMDDPFDVCDWKPRSAPLFYGNSAASPRKRIEDEKEEVDFSTFVVRSGERETVTGTVVRRESGGGGGSTMSMAQSVDILAHTSVYMGILLLLLSLPSPRRYINSFDPPLFVLDGLLFSYYCLVGLSLHLSVPILKKFMKLMLKTLANTNPVLSKLESCKYKEQKPLVDFDSTNNRACQSSLLVSNSDKTNAREASKGPCMTEGVPSLVDSTIRISSTDFDAPENGACLVRANQSGPIMLNSEKKHTSEGPIGECLTESVLSLDDSTKWKSFPDFDATEIKAHLVRAYQSGLVVSLSENQNRGEASKSECITKSIYGLEDLQQHCGGRPDAAAKSFRAIYDPGFHTPDSIARKSFEVLETLLARKQPNDGVPLLLTGRLTLEGCVRQEKSPDLPRVMQFNGVEQRVTKMPRYLGGLTAQSASCSCGPIGLPDGGHIVLLDVLDQSTKYIEHVATADQCSPTLSLPEKKMVRKTLNRNFRTMSVIFEEKHQRFVRRCVGATKSLGAMCISRKHGINQSTVGLPDGGHILSLLEKKIVRKTLKRKCRSMSVLSLEDHKQHVDRRWEDAAKSHGAKRICRQLVIHRLSTTKYIRKQLGIHQWPFQRSAIGLPDGGHILSLSEKKIVRKTLKRKCRSMSVLSLVDRQQHVDRRWEDAAKDIGTKCIYRQLVIHCVCIGKPVCRQHGIHHRWPFERDWATEKGYSLGDERPVEVISLSTHAELVSRLQLIYISRLGRFSPWLSALPGGGLIVGPIALSSSEFAATNNIAQHVRQDQRGSGASGSENERTREQEDPRQDQRGSGASGSENERTREQKDPKEKRKSVTIDDLLAFQGKKTREEAAEILGVSLSKVKRTWRTSGRGTWKNGGIKKVWRPPNQHGEGNTSTAREMPSHNVQTGMEGEPVGQNQEANECRRDFTGRQIALTSESGLIMVLRPPVQHGEWNTSTARETPSHDVQTGIEGVPVGQNQEANEFQRDFTLGSIPLNIENGLIIGIVKVPPFYDSYPGNYPIDYEERENAGSSFGFPPPQMTSMPSENMGGSIDLRNSLANLTFGTCSDQVAPSQQVQGQSMHPTVYPDHNVFSQTQIASSQEPFLEGPVMIKAFYRDADNTIIKFLFPLTSGIVALKKEVSKRLNVEDDRFVVKYMDKYEDLISILCDEDLKLYLSSSLGNDEINVLVHDKVGGTPNFCEKCRSSMQTRA</sequence>
<protein>
    <submittedName>
        <fullName evidence="1">Uncharacterized protein</fullName>
    </submittedName>
</protein>
<organism evidence="1 2">
    <name type="scientific">Rhododendron molle</name>
    <name type="common">Chinese azalea</name>
    <name type="synonym">Azalea mollis</name>
    <dbReference type="NCBI Taxonomy" id="49168"/>
    <lineage>
        <taxon>Eukaryota</taxon>
        <taxon>Viridiplantae</taxon>
        <taxon>Streptophyta</taxon>
        <taxon>Embryophyta</taxon>
        <taxon>Tracheophyta</taxon>
        <taxon>Spermatophyta</taxon>
        <taxon>Magnoliopsida</taxon>
        <taxon>eudicotyledons</taxon>
        <taxon>Gunneridae</taxon>
        <taxon>Pentapetalae</taxon>
        <taxon>asterids</taxon>
        <taxon>Ericales</taxon>
        <taxon>Ericaceae</taxon>
        <taxon>Ericoideae</taxon>
        <taxon>Rhodoreae</taxon>
        <taxon>Rhododendron</taxon>
    </lineage>
</organism>
<gene>
    <name evidence="1" type="ORF">RHMOL_Rhmol05G0027400</name>
</gene>
<dbReference type="Proteomes" id="UP001062846">
    <property type="component" value="Chromosome 5"/>
</dbReference>
<name>A0ACC0NLY6_RHOML</name>
<comment type="caution">
    <text evidence="1">The sequence shown here is derived from an EMBL/GenBank/DDBJ whole genome shotgun (WGS) entry which is preliminary data.</text>
</comment>
<keyword evidence="2" id="KW-1185">Reference proteome</keyword>
<evidence type="ECO:0000313" key="2">
    <source>
        <dbReference type="Proteomes" id="UP001062846"/>
    </source>
</evidence>
<accession>A0ACC0NLY6</accession>